<feature type="region of interest" description="Disordered" evidence="1">
    <location>
        <begin position="216"/>
        <end position="237"/>
    </location>
</feature>
<sequence>MSLAAPASGAVDGAAYGPAAGQDIDASTMMTMDALAGGVGSRLPPDSAETVHEMHLALLYLLSSPQEFSKALTFEMGGSGASMQDWNADFDDNATDVSFQPGGPDGGAGGGIMSAPPPLPYAVFADDAEVVLPQAHTANQLFGLERESGIELEAACGIPALSQLFLRWLALMPEGDHMNIIDPPGLTVMRIAGGRYRCTAAHRVVWTWNSEFPPGLFSQPSPTTGDESPPSSPASAMDSLHMGDLVTMTIVDVFETDTDGRLLSYCPTFDNRNIKKTMKTAEQLRKGGSKVVAVAKVVARSYAAARFNSAAMSVTRLSLKAAVQVKDSVVKKIDDEMQKAAATKKGVPIDVGESEGDMVDDSQANQSPAGGDKGSEEENAEGYGDQDSGKLASC</sequence>
<dbReference type="AlphaFoldDB" id="A0A7S0FQF5"/>
<protein>
    <submittedName>
        <fullName evidence="2">Uncharacterized protein</fullName>
    </submittedName>
</protein>
<organism evidence="2">
    <name type="scientific">Minutocellus polymorphus</name>
    <dbReference type="NCBI Taxonomy" id="265543"/>
    <lineage>
        <taxon>Eukaryota</taxon>
        <taxon>Sar</taxon>
        <taxon>Stramenopiles</taxon>
        <taxon>Ochrophyta</taxon>
        <taxon>Bacillariophyta</taxon>
        <taxon>Mediophyceae</taxon>
        <taxon>Cymatosirophycidae</taxon>
        <taxon>Cymatosirales</taxon>
        <taxon>Cymatosiraceae</taxon>
        <taxon>Minutocellus</taxon>
    </lineage>
</organism>
<evidence type="ECO:0000313" key="2">
    <source>
        <dbReference type="EMBL" id="CAD8374653.1"/>
    </source>
</evidence>
<dbReference type="EMBL" id="HBEJ01013776">
    <property type="protein sequence ID" value="CAD8374653.1"/>
    <property type="molecule type" value="Transcribed_RNA"/>
</dbReference>
<reference evidence="2" key="1">
    <citation type="submission" date="2021-01" db="EMBL/GenBank/DDBJ databases">
        <authorList>
            <person name="Corre E."/>
            <person name="Pelletier E."/>
            <person name="Niang G."/>
            <person name="Scheremetjew M."/>
            <person name="Finn R."/>
            <person name="Kale V."/>
            <person name="Holt S."/>
            <person name="Cochrane G."/>
            <person name="Meng A."/>
            <person name="Brown T."/>
            <person name="Cohen L."/>
        </authorList>
    </citation>
    <scope>NUCLEOTIDE SEQUENCE</scope>
    <source>
        <strain evidence="2">CCMP3303</strain>
    </source>
</reference>
<name>A0A7S0FQF5_9STRA</name>
<proteinExistence type="predicted"/>
<gene>
    <name evidence="2" type="ORF">MPOL1434_LOCUS8090</name>
</gene>
<evidence type="ECO:0000256" key="1">
    <source>
        <dbReference type="SAM" id="MobiDB-lite"/>
    </source>
</evidence>
<feature type="region of interest" description="Disordered" evidence="1">
    <location>
        <begin position="342"/>
        <end position="394"/>
    </location>
</feature>
<accession>A0A7S0FQF5</accession>